<reference evidence="3 4" key="1">
    <citation type="submission" date="2019-08" db="EMBL/GenBank/DDBJ databases">
        <title>Hyperibacter terrae gen. nov., sp. nov. and Hyperibacter viscosus sp. nov., two new members in the family Rhodospirillaceae isolated from the rhizosphere of Hypericum perforatum.</title>
        <authorList>
            <person name="Noviana Z."/>
        </authorList>
    </citation>
    <scope>NUCLEOTIDE SEQUENCE [LARGE SCALE GENOMIC DNA]</scope>
    <source>
        <strain evidence="3 4">R5913</strain>
    </source>
</reference>
<keyword evidence="2" id="KW-0812">Transmembrane</keyword>
<sequence length="218" mass="22263">MEMTGEYRITAPRETVWRALNDTEILKQCIPGCEEIVKLSDTEMTAKVVAKVGPVSARFAGKVTLSDLDPPNGYKITGEGTGGAVGFAKGGADVKLTPDETGQGTVLSYTVNAAVGGKIAQIGARLIDGTARKLADEFFGKFSTLVSAQAPAAAPGTPAPAPAATPPAAAISEPVSSATKTQPGALPPAPAGRKGLHPVIWIGGLIVVVLGLLIYFGR</sequence>
<dbReference type="OrthoDB" id="9787428at2"/>
<evidence type="ECO:0000313" key="3">
    <source>
        <dbReference type="EMBL" id="QEX17004.1"/>
    </source>
</evidence>
<dbReference type="SUPFAM" id="SSF55961">
    <property type="entry name" value="Bet v1-like"/>
    <property type="match status" value="1"/>
</dbReference>
<dbReference type="InterPro" id="IPR010419">
    <property type="entry name" value="CO_DH_gsu"/>
</dbReference>
<proteinExistence type="predicted"/>
<dbReference type="InterPro" id="IPR023393">
    <property type="entry name" value="START-like_dom_sf"/>
</dbReference>
<dbReference type="AlphaFoldDB" id="A0A5J6MHQ7"/>
<evidence type="ECO:0000256" key="2">
    <source>
        <dbReference type="SAM" id="Phobius"/>
    </source>
</evidence>
<dbReference type="Proteomes" id="UP000326202">
    <property type="component" value="Chromosome"/>
</dbReference>
<dbReference type="Gene3D" id="3.30.530.20">
    <property type="match status" value="1"/>
</dbReference>
<gene>
    <name evidence="3" type="ORF">FRZ44_23000</name>
</gene>
<organism evidence="3 4">
    <name type="scientific">Hypericibacter terrae</name>
    <dbReference type="NCBI Taxonomy" id="2602015"/>
    <lineage>
        <taxon>Bacteria</taxon>
        <taxon>Pseudomonadati</taxon>
        <taxon>Pseudomonadota</taxon>
        <taxon>Alphaproteobacteria</taxon>
        <taxon>Rhodospirillales</taxon>
        <taxon>Dongiaceae</taxon>
        <taxon>Hypericibacter</taxon>
    </lineage>
</organism>
<accession>A0A5J6MHQ7</accession>
<evidence type="ECO:0008006" key="5">
    <source>
        <dbReference type="Google" id="ProtNLM"/>
    </source>
</evidence>
<dbReference type="CDD" id="cd05018">
    <property type="entry name" value="CoxG"/>
    <property type="match status" value="1"/>
</dbReference>
<feature type="region of interest" description="Disordered" evidence="1">
    <location>
        <begin position="153"/>
        <end position="189"/>
    </location>
</feature>
<keyword evidence="4" id="KW-1185">Reference proteome</keyword>
<keyword evidence="2" id="KW-0472">Membrane</keyword>
<evidence type="ECO:0000256" key="1">
    <source>
        <dbReference type="SAM" id="MobiDB-lite"/>
    </source>
</evidence>
<feature type="transmembrane region" description="Helical" evidence="2">
    <location>
        <begin position="199"/>
        <end position="217"/>
    </location>
</feature>
<protein>
    <recommendedName>
        <fullName evidence="5">Carbon monoxide dehydrogenase</fullName>
    </recommendedName>
</protein>
<name>A0A5J6MHQ7_9PROT</name>
<dbReference type="EMBL" id="CP042906">
    <property type="protein sequence ID" value="QEX17004.1"/>
    <property type="molecule type" value="Genomic_DNA"/>
</dbReference>
<dbReference type="Pfam" id="PF06240">
    <property type="entry name" value="COXG"/>
    <property type="match status" value="1"/>
</dbReference>
<dbReference type="RefSeq" id="WP_151177296.1">
    <property type="nucleotide sequence ID" value="NZ_CP042906.1"/>
</dbReference>
<dbReference type="PANTHER" id="PTHR38588">
    <property type="entry name" value="BLL0334 PROTEIN"/>
    <property type="match status" value="1"/>
</dbReference>
<keyword evidence="2" id="KW-1133">Transmembrane helix</keyword>
<evidence type="ECO:0000313" key="4">
    <source>
        <dbReference type="Proteomes" id="UP000326202"/>
    </source>
</evidence>
<dbReference type="KEGG" id="htq:FRZ44_23000"/>
<dbReference type="PANTHER" id="PTHR38588:SF1">
    <property type="entry name" value="BLL0334 PROTEIN"/>
    <property type="match status" value="1"/>
</dbReference>